<evidence type="ECO:0000256" key="5">
    <source>
        <dbReference type="SAM" id="MobiDB-lite"/>
    </source>
</evidence>
<feature type="region of interest" description="Disordered" evidence="5">
    <location>
        <begin position="232"/>
        <end position="257"/>
    </location>
</feature>
<reference evidence="6 7" key="1">
    <citation type="journal article" date="2013" name="PLoS ONE">
        <title>Predicting the Proteins of Angomonas deanei, Strigomonas culicis and Their Respective Endosymbionts Reveals New Aspects of the Trypanosomatidae Family.</title>
        <authorList>
            <person name="Motta M.C."/>
            <person name="Martins A.C."/>
            <person name="de Souza S.S."/>
            <person name="Catta-Preta C.M."/>
            <person name="Silva R."/>
            <person name="Klein C.C."/>
            <person name="de Almeida L.G."/>
            <person name="de Lima Cunha O."/>
            <person name="Ciapina L.P."/>
            <person name="Brocchi M."/>
            <person name="Colabardini A.C."/>
            <person name="de Araujo Lima B."/>
            <person name="Machado C.R."/>
            <person name="de Almeida Soares C.M."/>
            <person name="Probst C.M."/>
            <person name="de Menezes C.B."/>
            <person name="Thompson C.E."/>
            <person name="Bartholomeu D.C."/>
            <person name="Gradia D.F."/>
            <person name="Pavoni D.P."/>
            <person name="Grisard E.C."/>
            <person name="Fantinatti-Garboggini F."/>
            <person name="Marchini F.K."/>
            <person name="Rodrigues-Luiz G.F."/>
            <person name="Wagner G."/>
            <person name="Goldman G.H."/>
            <person name="Fietto J.L."/>
            <person name="Elias M.C."/>
            <person name="Goldman M.H."/>
            <person name="Sagot M.F."/>
            <person name="Pereira M."/>
            <person name="Stoco P.H."/>
            <person name="de Mendonca-Neto R.P."/>
            <person name="Teixeira S.M."/>
            <person name="Maciel T.E."/>
            <person name="de Oliveira Mendes T.A."/>
            <person name="Urmenyi T.P."/>
            <person name="de Souza W."/>
            <person name="Schenkman S."/>
            <person name="de Vasconcelos A.T."/>
        </authorList>
    </citation>
    <scope>NUCLEOTIDE SEQUENCE [LARGE SCALE GENOMIC DNA]</scope>
</reference>
<feature type="repeat" description="WD" evidence="4">
    <location>
        <begin position="131"/>
        <end position="171"/>
    </location>
</feature>
<feature type="repeat" description="WD" evidence="4">
    <location>
        <begin position="47"/>
        <end position="78"/>
    </location>
</feature>
<dbReference type="PROSITE" id="PS50082">
    <property type="entry name" value="WD_REPEATS_2"/>
    <property type="match status" value="2"/>
</dbReference>
<sequence length="363" mass="39570">MTSKTIWCTATAMGEEPIPFFLGREDGTIEKYISVKDADLGQPSLVLRGHTKAVTALHATSADELYSCSLDGTVRRWNASVEGSSERTARTVQLTHFRTGLRCLAYHNNRLYAGGEDGSLNVVDGEKQSTWDGHTDALSCIAAPEGELLVTGGYDHHVRVWNTMTGRCICILQGHQNQVKCVAVVDSGDDAEGEPTSVIFSFSRDGVMKAWRMPNPQDPSEDPLLVLTEAEATDDEPRRSTAVSFQVPKGDDGESTKAASGLDEMLHRASDVSTKSALKPKDKQFVRRQPALGTIELPQAPHVVCYHPEEEEESTHPLLLIGTTEGYVLGLDATAFAKSITTFVAANEAKVRREVRDTLATLR</sequence>
<protein>
    <submittedName>
        <fullName evidence="6">Uncharacterized protein</fullName>
    </submittedName>
</protein>
<accession>S9U9K1</accession>
<dbReference type="Gene3D" id="2.130.10.10">
    <property type="entry name" value="YVTN repeat-like/Quinoprotein amine dehydrogenase"/>
    <property type="match status" value="1"/>
</dbReference>
<dbReference type="PANTHER" id="PTHR19849:SF1">
    <property type="entry name" value="F-BOX_WD REPEAT-CONTAINING PROTEIN 7"/>
    <property type="match status" value="1"/>
</dbReference>
<dbReference type="GO" id="GO:0005737">
    <property type="term" value="C:cytoplasm"/>
    <property type="evidence" value="ECO:0007669"/>
    <property type="project" value="TreeGrafter"/>
</dbReference>
<dbReference type="SMART" id="SM00320">
    <property type="entry name" value="WD40"/>
    <property type="match status" value="3"/>
</dbReference>
<comment type="caution">
    <text evidence="6">The sequence shown here is derived from an EMBL/GenBank/DDBJ whole genome shotgun (WGS) entry which is preliminary data.</text>
</comment>
<dbReference type="SUPFAM" id="SSF50978">
    <property type="entry name" value="WD40 repeat-like"/>
    <property type="match status" value="1"/>
</dbReference>
<dbReference type="GO" id="GO:0043130">
    <property type="term" value="F:ubiquitin binding"/>
    <property type="evidence" value="ECO:0007669"/>
    <property type="project" value="TreeGrafter"/>
</dbReference>
<dbReference type="InterPro" id="IPR015943">
    <property type="entry name" value="WD40/YVTN_repeat-like_dom_sf"/>
</dbReference>
<gene>
    <name evidence="6" type="ORF">STCU_05749</name>
</gene>
<evidence type="ECO:0000313" key="6">
    <source>
        <dbReference type="EMBL" id="EPY27442.1"/>
    </source>
</evidence>
<organism evidence="6 7">
    <name type="scientific">Strigomonas culicis</name>
    <dbReference type="NCBI Taxonomy" id="28005"/>
    <lineage>
        <taxon>Eukaryota</taxon>
        <taxon>Discoba</taxon>
        <taxon>Euglenozoa</taxon>
        <taxon>Kinetoplastea</taxon>
        <taxon>Metakinetoplastina</taxon>
        <taxon>Trypanosomatida</taxon>
        <taxon>Trypanosomatidae</taxon>
        <taxon>Strigomonadinae</taxon>
        <taxon>Strigomonas</taxon>
    </lineage>
</organism>
<name>S9U9K1_9TRYP</name>
<dbReference type="PROSITE" id="PS50294">
    <property type="entry name" value="WD_REPEATS_REGION"/>
    <property type="match status" value="1"/>
</dbReference>
<dbReference type="GO" id="GO:0010992">
    <property type="term" value="P:ubiquitin recycling"/>
    <property type="evidence" value="ECO:0007669"/>
    <property type="project" value="TreeGrafter"/>
</dbReference>
<dbReference type="AlphaFoldDB" id="S9U9K1"/>
<keyword evidence="7" id="KW-1185">Reference proteome</keyword>
<keyword evidence="1 4" id="KW-0853">WD repeat</keyword>
<evidence type="ECO:0000256" key="4">
    <source>
        <dbReference type="PROSITE-ProRule" id="PRU00221"/>
    </source>
</evidence>
<dbReference type="OrthoDB" id="1068471at2759"/>
<keyword evidence="3" id="KW-0687">Ribonucleoprotein</keyword>
<evidence type="ECO:0000256" key="2">
    <source>
        <dbReference type="ARBA" id="ARBA00022737"/>
    </source>
</evidence>
<evidence type="ECO:0000313" key="7">
    <source>
        <dbReference type="Proteomes" id="UP000015354"/>
    </source>
</evidence>
<dbReference type="GO" id="GO:0005840">
    <property type="term" value="C:ribosome"/>
    <property type="evidence" value="ECO:0007669"/>
    <property type="project" value="UniProtKB-KW"/>
</dbReference>
<dbReference type="PANTHER" id="PTHR19849">
    <property type="entry name" value="PHOSPHOLIPASE A-2-ACTIVATING PROTEIN"/>
    <property type="match status" value="1"/>
</dbReference>
<dbReference type="Pfam" id="PF00400">
    <property type="entry name" value="WD40"/>
    <property type="match status" value="3"/>
</dbReference>
<keyword evidence="2" id="KW-0677">Repeat</keyword>
<dbReference type="EMBL" id="ATMH01005749">
    <property type="protein sequence ID" value="EPY27442.1"/>
    <property type="molecule type" value="Genomic_DNA"/>
</dbReference>
<dbReference type="InterPro" id="IPR019775">
    <property type="entry name" value="WD40_repeat_CS"/>
</dbReference>
<dbReference type="InterPro" id="IPR036322">
    <property type="entry name" value="WD40_repeat_dom_sf"/>
</dbReference>
<proteinExistence type="predicted"/>
<evidence type="ECO:0000256" key="3">
    <source>
        <dbReference type="ARBA" id="ARBA00022980"/>
    </source>
</evidence>
<evidence type="ECO:0000256" key="1">
    <source>
        <dbReference type="ARBA" id="ARBA00022574"/>
    </source>
</evidence>
<keyword evidence="3" id="KW-0689">Ribosomal protein</keyword>
<dbReference type="PROSITE" id="PS00678">
    <property type="entry name" value="WD_REPEATS_1"/>
    <property type="match status" value="1"/>
</dbReference>
<dbReference type="InterPro" id="IPR001680">
    <property type="entry name" value="WD40_rpt"/>
</dbReference>
<dbReference type="Proteomes" id="UP000015354">
    <property type="component" value="Unassembled WGS sequence"/>
</dbReference>
<feature type="non-terminal residue" evidence="6">
    <location>
        <position position="363"/>
    </location>
</feature>
<dbReference type="GO" id="GO:0005634">
    <property type="term" value="C:nucleus"/>
    <property type="evidence" value="ECO:0007669"/>
    <property type="project" value="TreeGrafter"/>
</dbReference>
<dbReference type="GO" id="GO:0043161">
    <property type="term" value="P:proteasome-mediated ubiquitin-dependent protein catabolic process"/>
    <property type="evidence" value="ECO:0007669"/>
    <property type="project" value="TreeGrafter"/>
</dbReference>